<keyword evidence="12" id="KW-1185">Reference proteome</keyword>
<dbReference type="InterPro" id="IPR027141">
    <property type="entry name" value="LSm4/Sm_D1/D3"/>
</dbReference>
<gene>
    <name evidence="9" type="primary">LSM4</name>
    <name evidence="11" type="ORF">BBBOND_0405950</name>
</gene>
<dbReference type="SMART" id="SM00651">
    <property type="entry name" value="Sm"/>
    <property type="match status" value="1"/>
</dbReference>
<dbReference type="InterPro" id="IPR010920">
    <property type="entry name" value="LSM_dom_sf"/>
</dbReference>
<name>A0A061DBM4_BABBI</name>
<dbReference type="GeneID" id="24566652"/>
<dbReference type="EMBL" id="LK391711">
    <property type="protein sequence ID" value="CDR98111.1"/>
    <property type="molecule type" value="Genomic_DNA"/>
</dbReference>
<dbReference type="STRING" id="5866.A0A061DBM4"/>
<keyword evidence="3 9" id="KW-0507">mRNA processing</keyword>
<comment type="subcellular location">
    <subcellularLocation>
        <location evidence="1 9">Nucleus</location>
    </subcellularLocation>
</comment>
<comment type="function">
    <text evidence="9">Binds specifically to the 3'-terminal U-tract of U6 snRNA.</text>
</comment>
<keyword evidence="5 9" id="KW-0694">RNA-binding</keyword>
<dbReference type="VEuPathDB" id="PiroplasmaDB:BBBOND_0405950"/>
<keyword evidence="8 9" id="KW-0687">Ribonucleoprotein</keyword>
<dbReference type="KEGG" id="bbig:BBBOND_0405950"/>
<evidence type="ECO:0000256" key="3">
    <source>
        <dbReference type="ARBA" id="ARBA00022664"/>
    </source>
</evidence>
<evidence type="ECO:0000256" key="2">
    <source>
        <dbReference type="ARBA" id="ARBA00006850"/>
    </source>
</evidence>
<dbReference type="PROSITE" id="PS52002">
    <property type="entry name" value="SM"/>
    <property type="match status" value="1"/>
</dbReference>
<dbReference type="GO" id="GO:0003723">
    <property type="term" value="F:RNA binding"/>
    <property type="evidence" value="ECO:0007669"/>
    <property type="project" value="UniProtKB-KW"/>
</dbReference>
<dbReference type="Pfam" id="PF01423">
    <property type="entry name" value="LSM"/>
    <property type="match status" value="1"/>
</dbReference>
<evidence type="ECO:0000313" key="12">
    <source>
        <dbReference type="Proteomes" id="UP000033188"/>
    </source>
</evidence>
<reference evidence="12" key="1">
    <citation type="journal article" date="2014" name="Nucleic Acids Res.">
        <title>The evolutionary dynamics of variant antigen genes in Babesia reveal a history of genomic innovation underlying host-parasite interaction.</title>
        <authorList>
            <person name="Jackson A.P."/>
            <person name="Otto T.D."/>
            <person name="Darby A."/>
            <person name="Ramaprasad A."/>
            <person name="Xia D."/>
            <person name="Echaide I.E."/>
            <person name="Farber M."/>
            <person name="Gahlot S."/>
            <person name="Gamble J."/>
            <person name="Gupta D."/>
            <person name="Gupta Y."/>
            <person name="Jackson L."/>
            <person name="Malandrin L."/>
            <person name="Malas T.B."/>
            <person name="Moussa E."/>
            <person name="Nair M."/>
            <person name="Reid A.J."/>
            <person name="Sanders M."/>
            <person name="Sharma J."/>
            <person name="Tracey A."/>
            <person name="Quail M.A."/>
            <person name="Weir W."/>
            <person name="Wastling J.M."/>
            <person name="Hall N."/>
            <person name="Willadsen P."/>
            <person name="Lingelbach K."/>
            <person name="Shiels B."/>
            <person name="Tait A."/>
            <person name="Berriman M."/>
            <person name="Allred D.R."/>
            <person name="Pain A."/>
        </authorList>
    </citation>
    <scope>NUCLEOTIDE SEQUENCE [LARGE SCALE GENOMIC DNA]</scope>
    <source>
        <strain evidence="12">Bond</strain>
    </source>
</reference>
<organism evidence="11 12">
    <name type="scientific">Babesia bigemina</name>
    <dbReference type="NCBI Taxonomy" id="5866"/>
    <lineage>
        <taxon>Eukaryota</taxon>
        <taxon>Sar</taxon>
        <taxon>Alveolata</taxon>
        <taxon>Apicomplexa</taxon>
        <taxon>Aconoidasida</taxon>
        <taxon>Piroplasmida</taxon>
        <taxon>Babesiidae</taxon>
        <taxon>Babesia</taxon>
    </lineage>
</organism>
<evidence type="ECO:0000256" key="8">
    <source>
        <dbReference type="ARBA" id="ARBA00023274"/>
    </source>
</evidence>
<dbReference type="RefSeq" id="XP_012770297.1">
    <property type="nucleotide sequence ID" value="XM_012914843.1"/>
</dbReference>
<dbReference type="Gene3D" id="2.30.30.100">
    <property type="match status" value="1"/>
</dbReference>
<evidence type="ECO:0000256" key="9">
    <source>
        <dbReference type="RuleBase" id="RU365049"/>
    </source>
</evidence>
<evidence type="ECO:0000256" key="1">
    <source>
        <dbReference type="ARBA" id="ARBA00004123"/>
    </source>
</evidence>
<dbReference type="CDD" id="cd01723">
    <property type="entry name" value="LSm4"/>
    <property type="match status" value="1"/>
</dbReference>
<evidence type="ECO:0000256" key="6">
    <source>
        <dbReference type="ARBA" id="ARBA00023187"/>
    </source>
</evidence>
<dbReference type="OrthoDB" id="747253at2759"/>
<keyword evidence="4 9" id="KW-0747">Spliceosome</keyword>
<keyword evidence="7 9" id="KW-0539">Nucleus</keyword>
<comment type="similarity">
    <text evidence="2 9">Belongs to the snRNP Sm proteins family.</text>
</comment>
<dbReference type="Proteomes" id="UP000033188">
    <property type="component" value="Chromosome 5"/>
</dbReference>
<dbReference type="InterPro" id="IPR034101">
    <property type="entry name" value="Lsm4"/>
</dbReference>
<sequence>MIPNAATSDNLKSGQESTSVNIVYHSIIAPQLIELKSGETYSGILASCDSFMNVHMVNAICTSKRGDEFWKLDECFIRGNNVKSFRLPEEVADLAVEDAKGTREFSVMYQCDVATARPSTSNSRARGSFFSVINDTK</sequence>
<protein>
    <recommendedName>
        <fullName evidence="9">U6 snRNA-associated Sm-like protein LSm4</fullName>
    </recommendedName>
</protein>
<evidence type="ECO:0000256" key="7">
    <source>
        <dbReference type="ARBA" id="ARBA00023242"/>
    </source>
</evidence>
<proteinExistence type="inferred from homology"/>
<dbReference type="GO" id="GO:0000956">
    <property type="term" value="P:nuclear-transcribed mRNA catabolic process"/>
    <property type="evidence" value="ECO:0007669"/>
    <property type="project" value="UniProtKB-UniRule"/>
</dbReference>
<evidence type="ECO:0000259" key="10">
    <source>
        <dbReference type="PROSITE" id="PS52002"/>
    </source>
</evidence>
<dbReference type="PANTHER" id="PTHR23338">
    <property type="entry name" value="SMALL NUCLEAR RIBONUCLEOPROTEIN SM"/>
    <property type="match status" value="1"/>
</dbReference>
<evidence type="ECO:0000313" key="11">
    <source>
        <dbReference type="EMBL" id="CDR98111.1"/>
    </source>
</evidence>
<feature type="domain" description="Sm" evidence="10">
    <location>
        <begin position="18"/>
        <end position="91"/>
    </location>
</feature>
<accession>A0A061DBM4</accession>
<dbReference type="AlphaFoldDB" id="A0A061DBM4"/>
<evidence type="ECO:0000256" key="4">
    <source>
        <dbReference type="ARBA" id="ARBA00022728"/>
    </source>
</evidence>
<dbReference type="GO" id="GO:0000398">
    <property type="term" value="P:mRNA splicing, via spliceosome"/>
    <property type="evidence" value="ECO:0007669"/>
    <property type="project" value="InterPro"/>
</dbReference>
<dbReference type="InterPro" id="IPR001163">
    <property type="entry name" value="Sm_dom_euk/arc"/>
</dbReference>
<keyword evidence="6 9" id="KW-0508">mRNA splicing</keyword>
<dbReference type="GO" id="GO:0005681">
    <property type="term" value="C:spliceosomal complex"/>
    <property type="evidence" value="ECO:0007669"/>
    <property type="project" value="UniProtKB-UniRule"/>
</dbReference>
<dbReference type="SUPFAM" id="SSF50182">
    <property type="entry name" value="Sm-like ribonucleoproteins"/>
    <property type="match status" value="1"/>
</dbReference>
<evidence type="ECO:0000256" key="5">
    <source>
        <dbReference type="ARBA" id="ARBA00022884"/>
    </source>
</evidence>
<dbReference type="InterPro" id="IPR047575">
    <property type="entry name" value="Sm"/>
</dbReference>
<comment type="subunit">
    <text evidence="9">LSm subunits form a heteromer with a doughnut shape.</text>
</comment>